<feature type="signal peptide" evidence="2">
    <location>
        <begin position="1"/>
        <end position="20"/>
    </location>
</feature>
<dbReference type="Proteomes" id="UP000798808">
    <property type="component" value="Unassembled WGS sequence"/>
</dbReference>
<sequence length="62" mass="6631">MKKLKYITVLSLIFGAFAFACNEDVVRPEGGGGDDEDDDPVVIPPPPPSGRTASTVDLQNIR</sequence>
<proteinExistence type="predicted"/>
<dbReference type="PROSITE" id="PS51257">
    <property type="entry name" value="PROKAR_LIPOPROTEIN"/>
    <property type="match status" value="1"/>
</dbReference>
<name>A0ABW9RLM5_9BACT</name>
<gene>
    <name evidence="3" type="ORF">E1163_08575</name>
</gene>
<evidence type="ECO:0000256" key="2">
    <source>
        <dbReference type="SAM" id="SignalP"/>
    </source>
</evidence>
<evidence type="ECO:0000256" key="1">
    <source>
        <dbReference type="SAM" id="MobiDB-lite"/>
    </source>
</evidence>
<keyword evidence="4" id="KW-1185">Reference proteome</keyword>
<feature type="chain" id="PRO_5045853338" evidence="2">
    <location>
        <begin position="21"/>
        <end position="62"/>
    </location>
</feature>
<dbReference type="EMBL" id="SMLW01000473">
    <property type="protein sequence ID" value="MTI24992.1"/>
    <property type="molecule type" value="Genomic_DNA"/>
</dbReference>
<comment type="caution">
    <text evidence="3">The sequence shown here is derived from an EMBL/GenBank/DDBJ whole genome shotgun (WGS) entry which is preliminary data.</text>
</comment>
<accession>A0ABW9RLM5</accession>
<reference evidence="3 4" key="1">
    <citation type="submission" date="2019-02" db="EMBL/GenBank/DDBJ databases">
        <authorList>
            <person name="Goldberg S.R."/>
            <person name="Haltli B.A."/>
            <person name="Correa H."/>
            <person name="Russell K.G."/>
        </authorList>
    </citation>
    <scope>NUCLEOTIDE SEQUENCE [LARGE SCALE GENOMIC DNA]</scope>
    <source>
        <strain evidence="3 4">JCM 16186</strain>
    </source>
</reference>
<feature type="region of interest" description="Disordered" evidence="1">
    <location>
        <begin position="25"/>
        <end position="62"/>
    </location>
</feature>
<evidence type="ECO:0000313" key="4">
    <source>
        <dbReference type="Proteomes" id="UP000798808"/>
    </source>
</evidence>
<keyword evidence="2" id="KW-0732">Signal</keyword>
<organism evidence="3 4">
    <name type="scientific">Fulvivirga kasyanovii</name>
    <dbReference type="NCBI Taxonomy" id="396812"/>
    <lineage>
        <taxon>Bacteria</taxon>
        <taxon>Pseudomonadati</taxon>
        <taxon>Bacteroidota</taxon>
        <taxon>Cytophagia</taxon>
        <taxon>Cytophagales</taxon>
        <taxon>Fulvivirgaceae</taxon>
        <taxon>Fulvivirga</taxon>
    </lineage>
</organism>
<protein>
    <submittedName>
        <fullName evidence="3">Uncharacterized protein</fullName>
    </submittedName>
</protein>
<evidence type="ECO:0000313" key="3">
    <source>
        <dbReference type="EMBL" id="MTI24992.1"/>
    </source>
</evidence>
<feature type="compositionally biased region" description="Polar residues" evidence="1">
    <location>
        <begin position="51"/>
        <end position="62"/>
    </location>
</feature>
<dbReference type="RefSeq" id="WP_155171029.1">
    <property type="nucleotide sequence ID" value="NZ_BAAAFL010000012.1"/>
</dbReference>